<gene>
    <name evidence="1" type="ORF">VOI32_21625</name>
</gene>
<keyword evidence="2" id="KW-1185">Reference proteome</keyword>
<dbReference type="EMBL" id="JAYLVJ010000027">
    <property type="protein sequence ID" value="MEO1756530.1"/>
    <property type="molecule type" value="Genomic_DNA"/>
</dbReference>
<proteinExistence type="predicted"/>
<comment type="caution">
    <text evidence="1">The sequence shown here is derived from an EMBL/GenBank/DDBJ whole genome shotgun (WGS) entry which is preliminary data.</text>
</comment>
<accession>A0ABV0E3E8</accession>
<reference evidence="1 2" key="1">
    <citation type="submission" date="2024-01" db="EMBL/GenBank/DDBJ databases">
        <title>The diversity of rhizobia nodulating Mimosa spp. in eleven states of Brazil covering several biomes is determined by host plant, location, and edaphic factors.</title>
        <authorList>
            <person name="Rouws L."/>
            <person name="Barauna A."/>
            <person name="Beukes C."/>
            <person name="De Faria S.M."/>
            <person name="Gross E."/>
            <person name="Dos Reis Junior F.B."/>
            <person name="Simon M."/>
            <person name="Maluk M."/>
            <person name="Odee D.W."/>
            <person name="Kenicer G."/>
            <person name="Young J.P.W."/>
            <person name="Reis V.M."/>
            <person name="Zilli J."/>
            <person name="James E.K."/>
        </authorList>
    </citation>
    <scope>NUCLEOTIDE SEQUENCE [LARGE SCALE GENOMIC DNA]</scope>
    <source>
        <strain evidence="1 2">JHI1651</strain>
    </source>
</reference>
<evidence type="ECO:0000313" key="1">
    <source>
        <dbReference type="EMBL" id="MEO1756530.1"/>
    </source>
</evidence>
<name>A0ABV0E3E8_9BURK</name>
<protein>
    <submittedName>
        <fullName evidence="1">Uncharacterized protein</fullName>
    </submittedName>
</protein>
<dbReference type="RefSeq" id="WP_146174424.1">
    <property type="nucleotide sequence ID" value="NZ_JAKUCO010000006.1"/>
</dbReference>
<sequence length="204" mass="23133">MMMFGEARRKPKTWRCHHSASETGVSPNRRSGRFVQIQMQRSWYRFHRQSGSHLKVLIVIAVRRHAIYPNSCLWNISVWQQHALTLLPSRKIWPHLACPHRRVFSETVQTATANVAAMLDGFKSVGTRATMSEIIGDRINIYMARGVGFTNSGPDDTHVPAGPSAAETGQVVCAMRALEGYRKLLFCKRRARAKNKQKLGQFDS</sequence>
<dbReference type="Proteomes" id="UP001462961">
    <property type="component" value="Unassembled WGS sequence"/>
</dbReference>
<evidence type="ECO:0000313" key="2">
    <source>
        <dbReference type="Proteomes" id="UP001462961"/>
    </source>
</evidence>
<organism evidence="1 2">
    <name type="scientific">Paraburkholderia caribensis</name>
    <dbReference type="NCBI Taxonomy" id="75105"/>
    <lineage>
        <taxon>Bacteria</taxon>
        <taxon>Pseudomonadati</taxon>
        <taxon>Pseudomonadota</taxon>
        <taxon>Betaproteobacteria</taxon>
        <taxon>Burkholderiales</taxon>
        <taxon>Burkholderiaceae</taxon>
        <taxon>Paraburkholderia</taxon>
    </lineage>
</organism>